<evidence type="ECO:0000259" key="4">
    <source>
        <dbReference type="PROSITE" id="PS50893"/>
    </source>
</evidence>
<dbReference type="Gene3D" id="3.40.50.300">
    <property type="entry name" value="P-loop containing nucleotide triphosphate hydrolases"/>
    <property type="match status" value="1"/>
</dbReference>
<evidence type="ECO:0000256" key="3">
    <source>
        <dbReference type="ARBA" id="ARBA00022840"/>
    </source>
</evidence>
<dbReference type="SUPFAM" id="SSF52540">
    <property type="entry name" value="P-loop containing nucleoside triphosphate hydrolases"/>
    <property type="match status" value="1"/>
</dbReference>
<evidence type="ECO:0000313" key="6">
    <source>
        <dbReference type="Proteomes" id="UP000187166"/>
    </source>
</evidence>
<name>A0A1U7M188_9FIRM</name>
<gene>
    <name evidence="5" type="ORF">BIV18_07345</name>
</gene>
<dbReference type="PANTHER" id="PTHR42939">
    <property type="entry name" value="ABC TRANSPORTER ATP-BINDING PROTEIN ALBC-RELATED"/>
    <property type="match status" value="1"/>
</dbReference>
<accession>A0A1U7M188</accession>
<dbReference type="PANTHER" id="PTHR42939:SF3">
    <property type="entry name" value="ABC TRANSPORTER ATP-BINDING COMPONENT"/>
    <property type="match status" value="1"/>
</dbReference>
<dbReference type="PROSITE" id="PS00211">
    <property type="entry name" value="ABC_TRANSPORTER_1"/>
    <property type="match status" value="1"/>
</dbReference>
<dbReference type="GO" id="GO:0016887">
    <property type="term" value="F:ATP hydrolysis activity"/>
    <property type="evidence" value="ECO:0007669"/>
    <property type="project" value="InterPro"/>
</dbReference>
<dbReference type="Proteomes" id="UP000187166">
    <property type="component" value="Unassembled WGS sequence"/>
</dbReference>
<keyword evidence="3" id="KW-0067">ATP-binding</keyword>
<evidence type="ECO:0000256" key="1">
    <source>
        <dbReference type="ARBA" id="ARBA00022448"/>
    </source>
</evidence>
<dbReference type="EMBL" id="MJIH01000001">
    <property type="protein sequence ID" value="OLR65337.1"/>
    <property type="molecule type" value="Genomic_DNA"/>
</dbReference>
<protein>
    <submittedName>
        <fullName evidence="5">ABC transporter</fullName>
    </submittedName>
</protein>
<dbReference type="InterPro" id="IPR051782">
    <property type="entry name" value="ABC_Transporter_VariousFunc"/>
</dbReference>
<dbReference type="CDD" id="cd03230">
    <property type="entry name" value="ABC_DR_subfamily_A"/>
    <property type="match status" value="1"/>
</dbReference>
<dbReference type="Pfam" id="PF00005">
    <property type="entry name" value="ABC_tran"/>
    <property type="match status" value="1"/>
</dbReference>
<keyword evidence="2" id="KW-0547">Nucleotide-binding</keyword>
<dbReference type="InterPro" id="IPR003439">
    <property type="entry name" value="ABC_transporter-like_ATP-bd"/>
</dbReference>
<dbReference type="InterPro" id="IPR003593">
    <property type="entry name" value="AAA+_ATPase"/>
</dbReference>
<keyword evidence="1" id="KW-0813">Transport</keyword>
<dbReference type="PROSITE" id="PS50893">
    <property type="entry name" value="ABC_TRANSPORTER_2"/>
    <property type="match status" value="1"/>
</dbReference>
<keyword evidence="6" id="KW-1185">Reference proteome</keyword>
<dbReference type="GO" id="GO:0005524">
    <property type="term" value="F:ATP binding"/>
    <property type="evidence" value="ECO:0007669"/>
    <property type="project" value="UniProtKB-KW"/>
</dbReference>
<dbReference type="InterPro" id="IPR017871">
    <property type="entry name" value="ABC_transporter-like_CS"/>
</dbReference>
<dbReference type="SMART" id="SM00382">
    <property type="entry name" value="AAA"/>
    <property type="match status" value="1"/>
</dbReference>
<proteinExistence type="predicted"/>
<dbReference type="STRING" id="1465756.BIV18_07345"/>
<dbReference type="AlphaFoldDB" id="A0A1U7M188"/>
<evidence type="ECO:0000256" key="2">
    <source>
        <dbReference type="ARBA" id="ARBA00022741"/>
    </source>
</evidence>
<dbReference type="InterPro" id="IPR027417">
    <property type="entry name" value="P-loop_NTPase"/>
</dbReference>
<organism evidence="5 6">
    <name type="scientific">Peptoniphilus porci</name>
    <dbReference type="NCBI Taxonomy" id="2652280"/>
    <lineage>
        <taxon>Bacteria</taxon>
        <taxon>Bacillati</taxon>
        <taxon>Bacillota</taxon>
        <taxon>Tissierellia</taxon>
        <taxon>Tissierellales</taxon>
        <taxon>Peptoniphilaceae</taxon>
        <taxon>Peptoniphilus</taxon>
    </lineage>
</organism>
<evidence type="ECO:0000313" key="5">
    <source>
        <dbReference type="EMBL" id="OLR65337.1"/>
    </source>
</evidence>
<comment type="caution">
    <text evidence="5">The sequence shown here is derived from an EMBL/GenBank/DDBJ whole genome shotgun (WGS) entry which is preliminary data.</text>
</comment>
<sequence length="292" mass="33656">MMDSYENNLALRVSGLNKKNKTNDFSLKNINIEVPYGSIVGNIGRNGAGKSTTISCILGMFQKDEGKVEIFGTEYCNQIDIKKHIGVVLDDPNYSLLLTPNEINEVMKFNYSNWEEDSFKNYLNRFNLPIDKKTKQFSFGMKKKLSLAIALSHETKLLILDEITSGLDPVSRDEILCILLEFIENPEHSVYISSHITTDLEKIADYIVFMDDGRVVLSEEKDELLYNYGILRCNDTDLEKVEKTDIISYRKEFGRVDILVKDISKIKNKYKEFVVNKPNFDEMLLILTWKED</sequence>
<reference evidence="5 6" key="1">
    <citation type="journal article" date="2016" name="Appl. Environ. Microbiol.">
        <title>Function and Phylogeny of Bacterial Butyryl Coenzyme A:Acetate Transferases and Their Diversity in the Proximal Colon of Swine.</title>
        <authorList>
            <person name="Trachsel J."/>
            <person name="Bayles D.O."/>
            <person name="Looft T."/>
            <person name="Levine U.Y."/>
            <person name="Allen H.K."/>
        </authorList>
    </citation>
    <scope>NUCLEOTIDE SEQUENCE [LARGE SCALE GENOMIC DNA]</scope>
    <source>
        <strain evidence="5 6">35-6-1</strain>
    </source>
</reference>
<feature type="domain" description="ABC transporter" evidence="4">
    <location>
        <begin position="11"/>
        <end position="237"/>
    </location>
</feature>